<reference evidence="2 3" key="1">
    <citation type="submission" date="2017-04" db="EMBL/GenBank/DDBJ databases">
        <authorList>
            <person name="Afonso C.L."/>
            <person name="Miller P.J."/>
            <person name="Scott M.A."/>
            <person name="Spackman E."/>
            <person name="Goraichik I."/>
            <person name="Dimitrov K.M."/>
            <person name="Suarez D.L."/>
            <person name="Swayne D.E."/>
        </authorList>
    </citation>
    <scope>NUCLEOTIDE SEQUENCE [LARGE SCALE GENOMIC DNA]</scope>
    <source>
        <strain evidence="2 3">DSM 43828</strain>
    </source>
</reference>
<name>A0A1Y5XTL2_KIBAR</name>
<dbReference type="AlphaFoldDB" id="A0A1Y5XTL2"/>
<accession>A0A1Y5XTL2</accession>
<keyword evidence="1" id="KW-0812">Transmembrane</keyword>
<protein>
    <submittedName>
        <fullName evidence="2">Uncharacterized protein</fullName>
    </submittedName>
</protein>
<organism evidence="2 3">
    <name type="scientific">Kibdelosporangium aridum</name>
    <dbReference type="NCBI Taxonomy" id="2030"/>
    <lineage>
        <taxon>Bacteria</taxon>
        <taxon>Bacillati</taxon>
        <taxon>Actinomycetota</taxon>
        <taxon>Actinomycetes</taxon>
        <taxon>Pseudonocardiales</taxon>
        <taxon>Pseudonocardiaceae</taxon>
        <taxon>Kibdelosporangium</taxon>
    </lineage>
</organism>
<evidence type="ECO:0000313" key="3">
    <source>
        <dbReference type="Proteomes" id="UP000192674"/>
    </source>
</evidence>
<dbReference type="Proteomes" id="UP000192674">
    <property type="component" value="Unassembled WGS sequence"/>
</dbReference>
<keyword evidence="3" id="KW-1185">Reference proteome</keyword>
<feature type="transmembrane region" description="Helical" evidence="1">
    <location>
        <begin position="165"/>
        <end position="191"/>
    </location>
</feature>
<dbReference type="RefSeq" id="WP_051896981.1">
    <property type="nucleotide sequence ID" value="NZ_FWXV01000004.1"/>
</dbReference>
<feature type="transmembrane region" description="Helical" evidence="1">
    <location>
        <begin position="134"/>
        <end position="153"/>
    </location>
</feature>
<dbReference type="EMBL" id="FWXV01000004">
    <property type="protein sequence ID" value="SMD15998.1"/>
    <property type="molecule type" value="Genomic_DNA"/>
</dbReference>
<sequence length="228" mass="24422">MAGSSVIDDYVADLDTRLRGNRKVKLDLLTEARDSLEDAADCYRSAGLPDEDAQRKAVADFGPVGAIARDYQGELAVAYGTRTLRSILFILPALHLGWEGSRLLFLGSWETVPGASSSELPAWYLPITQINDSIPWAVTIATALALLFGRLMSRRVADNRLIARCAAGVALVTVSAALLSNVSLGIASTILKPELMFHTPLLLLASAAAMAVLAQLTVMARRAVRFAV</sequence>
<evidence type="ECO:0000313" key="2">
    <source>
        <dbReference type="EMBL" id="SMD15998.1"/>
    </source>
</evidence>
<dbReference type="InterPro" id="IPR047928">
    <property type="entry name" value="Perm_prefix_1"/>
</dbReference>
<evidence type="ECO:0000256" key="1">
    <source>
        <dbReference type="SAM" id="Phobius"/>
    </source>
</evidence>
<proteinExistence type="predicted"/>
<keyword evidence="1" id="KW-1133">Transmembrane helix</keyword>
<dbReference type="OrthoDB" id="5187995at2"/>
<feature type="transmembrane region" description="Helical" evidence="1">
    <location>
        <begin position="197"/>
        <end position="218"/>
    </location>
</feature>
<dbReference type="NCBIfam" id="NF038403">
    <property type="entry name" value="perm_prefix_1"/>
    <property type="match status" value="1"/>
</dbReference>
<gene>
    <name evidence="2" type="ORF">SAMN05661093_05379</name>
</gene>
<keyword evidence="1" id="KW-0472">Membrane</keyword>